<comment type="caution">
    <text evidence="3">The sequence shown here is derived from an EMBL/GenBank/DDBJ whole genome shotgun (WGS) entry which is preliminary data.</text>
</comment>
<evidence type="ECO:0000313" key="4">
    <source>
        <dbReference type="Proteomes" id="UP000761534"/>
    </source>
</evidence>
<dbReference type="PANTHER" id="PTHR11188:SF17">
    <property type="entry name" value="FI21816P1"/>
    <property type="match status" value="1"/>
</dbReference>
<reference evidence="3" key="1">
    <citation type="journal article" date="2019" name="G3 (Bethesda)">
        <title>Genome Assemblies of Two Rare Opportunistic Yeast Pathogens: Diutina rugosa (syn. Candida rugosa) and Trichomonascus ciferrii (syn. Candida ciferrii).</title>
        <authorList>
            <person name="Mixao V."/>
            <person name="Saus E."/>
            <person name="Hansen A.P."/>
            <person name="Lass-Florl C."/>
            <person name="Gabaldon T."/>
        </authorList>
    </citation>
    <scope>NUCLEOTIDE SEQUENCE</scope>
    <source>
        <strain evidence="3">CBS 4856</strain>
    </source>
</reference>
<dbReference type="PANTHER" id="PTHR11188">
    <property type="entry name" value="ARRESTIN DOMAIN CONTAINING PROTEIN"/>
    <property type="match status" value="1"/>
</dbReference>
<feature type="compositionally biased region" description="Low complexity" evidence="1">
    <location>
        <begin position="619"/>
        <end position="636"/>
    </location>
</feature>
<proteinExistence type="predicted"/>
<dbReference type="InterPro" id="IPR014752">
    <property type="entry name" value="Arrestin-like_C"/>
</dbReference>
<feature type="domain" description="Arrestin C-terminal-like" evidence="2">
    <location>
        <begin position="205"/>
        <end position="346"/>
    </location>
</feature>
<dbReference type="Gene3D" id="2.60.40.640">
    <property type="match status" value="1"/>
</dbReference>
<feature type="compositionally biased region" description="Polar residues" evidence="1">
    <location>
        <begin position="486"/>
        <end position="505"/>
    </location>
</feature>
<feature type="region of interest" description="Disordered" evidence="1">
    <location>
        <begin position="416"/>
        <end position="446"/>
    </location>
</feature>
<accession>A0A642V6F5</accession>
<dbReference type="GO" id="GO:0005829">
    <property type="term" value="C:cytosol"/>
    <property type="evidence" value="ECO:0007669"/>
    <property type="project" value="TreeGrafter"/>
</dbReference>
<gene>
    <name evidence="3" type="ORF">TRICI_002227</name>
</gene>
<organism evidence="3 4">
    <name type="scientific">Trichomonascus ciferrii</name>
    <dbReference type="NCBI Taxonomy" id="44093"/>
    <lineage>
        <taxon>Eukaryota</taxon>
        <taxon>Fungi</taxon>
        <taxon>Dikarya</taxon>
        <taxon>Ascomycota</taxon>
        <taxon>Saccharomycotina</taxon>
        <taxon>Dipodascomycetes</taxon>
        <taxon>Dipodascales</taxon>
        <taxon>Trichomonascaceae</taxon>
        <taxon>Trichomonascus</taxon>
        <taxon>Trichomonascus ciferrii complex</taxon>
    </lineage>
</organism>
<feature type="region of interest" description="Disordered" evidence="1">
    <location>
        <begin position="92"/>
        <end position="116"/>
    </location>
</feature>
<feature type="compositionally biased region" description="Low complexity" evidence="1">
    <location>
        <begin position="590"/>
        <end position="612"/>
    </location>
</feature>
<sequence>MFAVVLTGLIRIQSADREVILLRGSPEDASSHLLRGMVSVSVPDPSAVKKVHLKLTGTMKLKWVDHVQTPRGTIAKPVKFEKTVYEHDWGNILSGSSRPSPAHSPVGSRNTSSTNLAGMAAQNGNARAAAAPPALELPFEVVIPGDTPESVEGMQNGSVVYRLQAVVERGRFTNNITGRKLVRIVRTIGSDSFELTQTMAIENTWPNKVDYSIETPSKAVAIGSSCRVHFLLVPLLKGLKLGPVKTQLIEYTTLASPSGHVHNGEKVVLETKSRPNLNPEESEDRWSIYENVILPSSLTKCTQDCQVGSSIKVSHKLKFGVSLINPDGHTSELRASLPIYLFISPTISVSSADPTQVSYPGHEVEEEPLFDTPNVDPVALATSEDTYLSQGIDVNAPPNYHDHIYDRLWHDIPTSTAGSPTHSGENSPYVNSRRNSLDADGLGMTSLDNQTRSQLAAGLRALENYQNNGRQTASSSGPTTPGLPTASENYFNARPVNSTTPSSPIDTPGAGSDVDIEALSRVPSYSTAIRQDGGAVSNTDLAPEYDAPSSPHRRPSLRNSHVHTNMSTSLPGSSANLHNIGATLNTLAPLSSNGSTSGRNSSSNSGSSTNLRAHNRNHSSSALSSLIHRSQSSKSLFEGLLKRNN</sequence>
<dbReference type="GO" id="GO:0031625">
    <property type="term" value="F:ubiquitin protein ligase binding"/>
    <property type="evidence" value="ECO:0007669"/>
    <property type="project" value="TreeGrafter"/>
</dbReference>
<feature type="compositionally biased region" description="Polar residues" evidence="1">
    <location>
        <begin position="107"/>
        <end position="116"/>
    </location>
</feature>
<dbReference type="GO" id="GO:0070086">
    <property type="term" value="P:ubiquitin-dependent endocytosis"/>
    <property type="evidence" value="ECO:0007669"/>
    <property type="project" value="TreeGrafter"/>
</dbReference>
<dbReference type="GO" id="GO:0030674">
    <property type="term" value="F:protein-macromolecule adaptor activity"/>
    <property type="evidence" value="ECO:0007669"/>
    <property type="project" value="TreeGrafter"/>
</dbReference>
<dbReference type="SMART" id="SM01017">
    <property type="entry name" value="Arrestin_C"/>
    <property type="match status" value="1"/>
</dbReference>
<evidence type="ECO:0000259" key="2">
    <source>
        <dbReference type="SMART" id="SM01017"/>
    </source>
</evidence>
<dbReference type="InterPro" id="IPR050357">
    <property type="entry name" value="Arrestin_domain-protein"/>
</dbReference>
<protein>
    <recommendedName>
        <fullName evidence="2">Arrestin C-terminal-like domain-containing protein</fullName>
    </recommendedName>
</protein>
<dbReference type="OrthoDB" id="2333384at2759"/>
<dbReference type="GO" id="GO:0005886">
    <property type="term" value="C:plasma membrane"/>
    <property type="evidence" value="ECO:0007669"/>
    <property type="project" value="TreeGrafter"/>
</dbReference>
<feature type="region of interest" description="Disordered" evidence="1">
    <location>
        <begin position="468"/>
        <end position="513"/>
    </location>
</feature>
<feature type="compositionally biased region" description="Polar residues" evidence="1">
    <location>
        <begin position="557"/>
        <end position="589"/>
    </location>
</feature>
<name>A0A642V6F5_9ASCO</name>
<dbReference type="EMBL" id="SWFS01000153">
    <property type="protein sequence ID" value="KAA8915646.1"/>
    <property type="molecule type" value="Genomic_DNA"/>
</dbReference>
<evidence type="ECO:0000256" key="1">
    <source>
        <dbReference type="SAM" id="MobiDB-lite"/>
    </source>
</evidence>
<evidence type="ECO:0000313" key="3">
    <source>
        <dbReference type="EMBL" id="KAA8915646.1"/>
    </source>
</evidence>
<dbReference type="VEuPathDB" id="FungiDB:TRICI_002227"/>
<feature type="region of interest" description="Disordered" evidence="1">
    <location>
        <begin position="529"/>
        <end position="645"/>
    </location>
</feature>
<keyword evidence="4" id="KW-1185">Reference proteome</keyword>
<dbReference type="Proteomes" id="UP000761534">
    <property type="component" value="Unassembled WGS sequence"/>
</dbReference>
<feature type="compositionally biased region" description="Polar residues" evidence="1">
    <location>
        <begin position="468"/>
        <end position="479"/>
    </location>
</feature>
<dbReference type="InterPro" id="IPR011022">
    <property type="entry name" value="Arrestin_C-like"/>
</dbReference>
<dbReference type="AlphaFoldDB" id="A0A642V6F5"/>
<feature type="compositionally biased region" description="Polar residues" evidence="1">
    <location>
        <begin position="416"/>
        <end position="434"/>
    </location>
</feature>
<dbReference type="Pfam" id="PF02752">
    <property type="entry name" value="Arrestin_C"/>
    <property type="match status" value="1"/>
</dbReference>